<keyword evidence="2" id="KW-1185">Reference proteome</keyword>
<dbReference type="Proteomes" id="UP000308671">
    <property type="component" value="Unassembled WGS sequence"/>
</dbReference>
<organism evidence="1 2">
    <name type="scientific">Botrytis galanthina</name>
    <dbReference type="NCBI Taxonomy" id="278940"/>
    <lineage>
        <taxon>Eukaryota</taxon>
        <taxon>Fungi</taxon>
        <taxon>Dikarya</taxon>
        <taxon>Ascomycota</taxon>
        <taxon>Pezizomycotina</taxon>
        <taxon>Leotiomycetes</taxon>
        <taxon>Helotiales</taxon>
        <taxon>Sclerotiniaceae</taxon>
        <taxon>Botrytis</taxon>
    </lineage>
</organism>
<accession>A0A4S8RFF4</accession>
<protein>
    <submittedName>
        <fullName evidence="1">Uncharacterized protein</fullName>
    </submittedName>
</protein>
<name>A0A4S8RFF4_9HELO</name>
<comment type="caution">
    <text evidence="1">The sequence shown here is derived from an EMBL/GenBank/DDBJ whole genome shotgun (WGS) entry which is preliminary data.</text>
</comment>
<dbReference type="OrthoDB" id="3231000at2759"/>
<dbReference type="EMBL" id="PQXL01000056">
    <property type="protein sequence ID" value="THV53239.1"/>
    <property type="molecule type" value="Genomic_DNA"/>
</dbReference>
<gene>
    <name evidence="1" type="ORF">BGAL_0056g00370</name>
</gene>
<dbReference type="AlphaFoldDB" id="A0A4S8RFF4"/>
<evidence type="ECO:0000313" key="1">
    <source>
        <dbReference type="EMBL" id="THV53239.1"/>
    </source>
</evidence>
<reference evidence="1 2" key="1">
    <citation type="submission" date="2017-12" db="EMBL/GenBank/DDBJ databases">
        <title>Comparative genomics of Botrytis spp.</title>
        <authorList>
            <person name="Valero-Jimenez C.A."/>
            <person name="Tapia P."/>
            <person name="Veloso J."/>
            <person name="Silva-Moreno E."/>
            <person name="Staats M."/>
            <person name="Valdes J.H."/>
            <person name="Van Kan J.A.L."/>
        </authorList>
    </citation>
    <scope>NUCLEOTIDE SEQUENCE [LARGE SCALE GENOMIC DNA]</scope>
    <source>
        <strain evidence="1 2">MUCL435</strain>
    </source>
</reference>
<proteinExistence type="predicted"/>
<evidence type="ECO:0000313" key="2">
    <source>
        <dbReference type="Proteomes" id="UP000308671"/>
    </source>
</evidence>
<sequence>MAPHPLISLPRLPYLKKISELAKEDPRYSAITFELLAIGRDLRDGGWAIINDLSSDAGVLPESSKFTLNTEHSKSSFNSKLKNISPETHTRVILFLTCDVSVSERHYRELYRPQIFHPAKVEILGSLYNVLPSFFYHILDPKKAIQKTVPHGPREGKLVELNNIQNSDLNILQMVIYYQKLLFRGADKSRGLPKTAEEFLHTITRLWDGMTNSEVKSAVQNPLELFVPVIADMADYFSRDLDHMDCSLQSWISNLDHNSPAVSRAHLDDVLLKAWHNGRGSLESFEKITSRIEDYQDQMIAQGVIEYGHNDNQKIKNMLRQQRKSLQEAYRLEQHVRDTLQMNV</sequence>